<protein>
    <recommendedName>
        <fullName evidence="1">Core Histone H2A/H2B/H3 domain-containing protein</fullName>
    </recommendedName>
</protein>
<organism evidence="2">
    <name type="scientific">viral metagenome</name>
    <dbReference type="NCBI Taxonomy" id="1070528"/>
    <lineage>
        <taxon>unclassified sequences</taxon>
        <taxon>metagenomes</taxon>
        <taxon>organismal metagenomes</taxon>
    </lineage>
</organism>
<accession>A0A6C0IDZ8</accession>
<dbReference type="PANTHER" id="PTHR23430">
    <property type="entry name" value="HISTONE H2A"/>
    <property type="match status" value="1"/>
</dbReference>
<dbReference type="InterPro" id="IPR007125">
    <property type="entry name" value="H2A/H2B/H3"/>
</dbReference>
<sequence>MEHFDVYIHKVLKQVHPDTRISHESLALMNFIVNFLCVKIAHKAVMLVNPLNYESKKKTTTTAKKTISSRDIQAAVRLLLEGGLSKHAVSSGTKAVTKYTSFHPKSKKPTTAAEKAGLQFSVSRTSNLLRRNISLRVGETASVYLAAVLEYICAEILELAGNNSKDHKMKTIMPRHMKEIVVEDEELHRLMRDLHVILPGVKDQPHIKKHAMYNESAFWVM</sequence>
<dbReference type="SMART" id="SM00414">
    <property type="entry name" value="H2A"/>
    <property type="match status" value="1"/>
</dbReference>
<dbReference type="Gene3D" id="1.10.20.10">
    <property type="entry name" value="Histone, subunit A"/>
    <property type="match status" value="2"/>
</dbReference>
<name>A0A6C0IDZ8_9ZZZZ</name>
<dbReference type="SUPFAM" id="SSF47113">
    <property type="entry name" value="Histone-fold"/>
    <property type="match status" value="1"/>
</dbReference>
<dbReference type="InterPro" id="IPR009072">
    <property type="entry name" value="Histone-fold"/>
</dbReference>
<feature type="domain" description="Core Histone H2A/H2B/H3" evidence="1">
    <location>
        <begin position="4"/>
        <end position="78"/>
    </location>
</feature>
<evidence type="ECO:0000313" key="2">
    <source>
        <dbReference type="EMBL" id="QHT90665.1"/>
    </source>
</evidence>
<proteinExistence type="predicted"/>
<dbReference type="CDD" id="cd22910">
    <property type="entry name" value="HFD_H2B"/>
    <property type="match status" value="1"/>
</dbReference>
<dbReference type="SMART" id="SM00427">
    <property type="entry name" value="H2B"/>
    <property type="match status" value="1"/>
</dbReference>
<dbReference type="InterPro" id="IPR000558">
    <property type="entry name" value="Histone_H2B"/>
</dbReference>
<dbReference type="InterPro" id="IPR002119">
    <property type="entry name" value="Histone_H2A"/>
</dbReference>
<dbReference type="PRINTS" id="PR00620">
    <property type="entry name" value="HISTONEH2A"/>
</dbReference>
<dbReference type="GO" id="GO:0030527">
    <property type="term" value="F:structural constituent of chromatin"/>
    <property type="evidence" value="ECO:0007669"/>
    <property type="project" value="InterPro"/>
</dbReference>
<dbReference type="EMBL" id="MN740156">
    <property type="protein sequence ID" value="QHT90665.1"/>
    <property type="molecule type" value="Genomic_DNA"/>
</dbReference>
<dbReference type="GO" id="GO:0046982">
    <property type="term" value="F:protein heterodimerization activity"/>
    <property type="evidence" value="ECO:0007669"/>
    <property type="project" value="InterPro"/>
</dbReference>
<dbReference type="AlphaFoldDB" id="A0A6C0IDZ8"/>
<reference evidence="2" key="1">
    <citation type="journal article" date="2020" name="Nature">
        <title>Giant virus diversity and host interactions through global metagenomics.</title>
        <authorList>
            <person name="Schulz F."/>
            <person name="Roux S."/>
            <person name="Paez-Espino D."/>
            <person name="Jungbluth S."/>
            <person name="Walsh D.A."/>
            <person name="Denef V.J."/>
            <person name="McMahon K.D."/>
            <person name="Konstantinidis K.T."/>
            <person name="Eloe-Fadrosh E.A."/>
            <person name="Kyrpides N.C."/>
            <person name="Woyke T."/>
        </authorList>
    </citation>
    <scope>NUCLEOTIDE SEQUENCE</scope>
    <source>
        <strain evidence="2">GVMAG-M-3300023184-71</strain>
    </source>
</reference>
<evidence type="ECO:0000259" key="1">
    <source>
        <dbReference type="Pfam" id="PF00125"/>
    </source>
</evidence>
<feature type="domain" description="Core Histone H2A/H2B/H3" evidence="1">
    <location>
        <begin position="115"/>
        <end position="179"/>
    </location>
</feature>
<dbReference type="CDD" id="cd00074">
    <property type="entry name" value="HFD_H2A"/>
    <property type="match status" value="1"/>
</dbReference>
<dbReference type="GO" id="GO:0000786">
    <property type="term" value="C:nucleosome"/>
    <property type="evidence" value="ECO:0007669"/>
    <property type="project" value="InterPro"/>
</dbReference>
<dbReference type="Pfam" id="PF00125">
    <property type="entry name" value="Histone"/>
    <property type="match status" value="2"/>
</dbReference>
<dbReference type="GO" id="GO:0003677">
    <property type="term" value="F:DNA binding"/>
    <property type="evidence" value="ECO:0007669"/>
    <property type="project" value="InterPro"/>
</dbReference>